<accession>D4U0D2</accession>
<evidence type="ECO:0000313" key="2">
    <source>
        <dbReference type="Proteomes" id="UP000003150"/>
    </source>
</evidence>
<protein>
    <submittedName>
        <fullName evidence="1">Uncharacterized protein</fullName>
    </submittedName>
</protein>
<gene>
    <name evidence="1" type="ORF">HMPREF0970_01672</name>
</gene>
<organism evidence="1 2">
    <name type="scientific">Schaalia odontolytica F0309</name>
    <dbReference type="NCBI Taxonomy" id="649742"/>
    <lineage>
        <taxon>Bacteria</taxon>
        <taxon>Bacillati</taxon>
        <taxon>Actinomycetota</taxon>
        <taxon>Actinomycetes</taxon>
        <taxon>Actinomycetales</taxon>
        <taxon>Actinomycetaceae</taxon>
        <taxon>Schaalia</taxon>
    </lineage>
</organism>
<sequence length="46" mass="4633">MTLVLVASWGRGAASLCGLPVVWSPPESRDSMMGRLGATGRSGGTG</sequence>
<proteinExistence type="predicted"/>
<evidence type="ECO:0000313" key="1">
    <source>
        <dbReference type="EMBL" id="EFF79381.1"/>
    </source>
</evidence>
<name>D4U0D2_9ACTO</name>
<dbReference type="Proteomes" id="UP000003150">
    <property type="component" value="Unassembled WGS sequence"/>
</dbReference>
<reference evidence="1 2" key="1">
    <citation type="submission" date="2009-10" db="EMBL/GenBank/DDBJ databases">
        <authorList>
            <person name="Weinstock G."/>
            <person name="Sodergren E."/>
            <person name="Clifton S."/>
            <person name="Fulton L."/>
            <person name="Fulton B."/>
            <person name="Courtney L."/>
            <person name="Fronick C."/>
            <person name="Harrison M."/>
            <person name="Strong C."/>
            <person name="Farmer C."/>
            <person name="Delahaunty K."/>
            <person name="Markovic C."/>
            <person name="Hall O."/>
            <person name="Minx P."/>
            <person name="Tomlinson C."/>
            <person name="Mitreva M."/>
            <person name="Nelson J."/>
            <person name="Hou S."/>
            <person name="Wollam A."/>
            <person name="Pepin K.H."/>
            <person name="Johnson M."/>
            <person name="Bhonagiri V."/>
            <person name="Nash W.E."/>
            <person name="Warren W."/>
            <person name="Chinwalla A."/>
            <person name="Mardis E.R."/>
            <person name="Wilson R.K."/>
        </authorList>
    </citation>
    <scope>NUCLEOTIDE SEQUENCE [LARGE SCALE GENOMIC DNA]</scope>
    <source>
        <strain evidence="1 2">F0309</strain>
    </source>
</reference>
<dbReference type="HOGENOM" id="CLU_3179186_0_0_11"/>
<dbReference type="AlphaFoldDB" id="D4U0D2"/>
<dbReference type="EMBL" id="ACYT02000064">
    <property type="protein sequence ID" value="EFF79381.1"/>
    <property type="molecule type" value="Genomic_DNA"/>
</dbReference>
<comment type="caution">
    <text evidence="1">The sequence shown here is derived from an EMBL/GenBank/DDBJ whole genome shotgun (WGS) entry which is preliminary data.</text>
</comment>